<dbReference type="Proteomes" id="UP000311919">
    <property type="component" value="Unassembled WGS sequence"/>
</dbReference>
<gene>
    <name evidence="2" type="ORF">EWB00_000122</name>
</gene>
<sequence>MLPHTHTSEVQQDLGPGPGSALPPRLAAESPAASAPVQQSVQKTLCQVPLSGGHPEARL</sequence>
<accession>A0A4Z2CKM2</accession>
<name>A0A4Z2CKM2_SCHJA</name>
<protein>
    <submittedName>
        <fullName evidence="2">Uncharacterized protein</fullName>
    </submittedName>
</protein>
<dbReference type="AlphaFoldDB" id="A0A4Z2CKM2"/>
<evidence type="ECO:0000313" key="3">
    <source>
        <dbReference type="Proteomes" id="UP000311919"/>
    </source>
</evidence>
<proteinExistence type="predicted"/>
<dbReference type="EMBL" id="SKCS01001024">
    <property type="protein sequence ID" value="TNN04751.1"/>
    <property type="molecule type" value="Genomic_DNA"/>
</dbReference>
<feature type="region of interest" description="Disordered" evidence="1">
    <location>
        <begin position="1"/>
        <end position="40"/>
    </location>
</feature>
<comment type="caution">
    <text evidence="2">The sequence shown here is derived from an EMBL/GenBank/DDBJ whole genome shotgun (WGS) entry which is preliminary data.</text>
</comment>
<evidence type="ECO:0000256" key="1">
    <source>
        <dbReference type="SAM" id="MobiDB-lite"/>
    </source>
</evidence>
<evidence type="ECO:0000313" key="2">
    <source>
        <dbReference type="EMBL" id="TNN04751.1"/>
    </source>
</evidence>
<organism evidence="2 3">
    <name type="scientific">Schistosoma japonicum</name>
    <name type="common">Blood fluke</name>
    <dbReference type="NCBI Taxonomy" id="6182"/>
    <lineage>
        <taxon>Eukaryota</taxon>
        <taxon>Metazoa</taxon>
        <taxon>Spiralia</taxon>
        <taxon>Lophotrochozoa</taxon>
        <taxon>Platyhelminthes</taxon>
        <taxon>Trematoda</taxon>
        <taxon>Digenea</taxon>
        <taxon>Strigeidida</taxon>
        <taxon>Schistosomatoidea</taxon>
        <taxon>Schistosomatidae</taxon>
        <taxon>Schistosoma</taxon>
    </lineage>
</organism>
<keyword evidence="3" id="KW-1185">Reference proteome</keyword>
<reference evidence="2 3" key="1">
    <citation type="submission" date="2019-03" db="EMBL/GenBank/DDBJ databases">
        <title>An improved genome assembly of the fluke Schistosoma japonicum.</title>
        <authorList>
            <person name="Hu W."/>
            <person name="Luo F."/>
            <person name="Yin M."/>
            <person name="Mo X."/>
            <person name="Sun C."/>
            <person name="Wu Q."/>
            <person name="Zhu B."/>
            <person name="Xiang M."/>
            <person name="Wang J."/>
            <person name="Wang Y."/>
            <person name="Zhang T."/>
            <person name="Xu B."/>
            <person name="Zheng H."/>
            <person name="Feng Z."/>
        </authorList>
    </citation>
    <scope>NUCLEOTIDE SEQUENCE [LARGE SCALE GENOMIC DNA]</scope>
    <source>
        <strain evidence="2">HuSjv2</strain>
        <tissue evidence="2">Worms</tissue>
    </source>
</reference>